<sequence>MDFGAAATRPFDALLIANRGEVALRIARAATELGLRPVSVYSEDDDASMHRFAVADAVPLRGHGPAAYLDGAQLIALAQSQGCQAIHPGYGFLSENADFAQACTEAGLIFVGPAPAQLRLFGDKSTARVFARQHGVPVPRGTDGPTSLEAMADFMAGLGPGAAVMVKAVAGGGGRGMRQVREAGQLAEAYARCESEARSAFGNGALYVEELIPDARHIEMQVIGDGTTVACFGERDCSIQRRHQKVVEVAPSPSLSPTLRQALTEAALRMASAASYRGLGTFEFLVSGEDRHVFIEANPRLQVEHTITEEVTGIDLVKAQLQVAAGRTLADLGLEQDRIPAPRGYAIQLRVTMEASGHPQAGGDRLEAFDIPSGPGIRVDTFAYSGFAPSRNFDSLLAKVVCHSASPDFGDALQRSRRALREFRIAGIPTNLTMLRNLLDLPRFGDWAVTTDFLERHQEVLARPAAGLGDVLPRPEGRNDPGPQGAAAPAADDPSLVAAPMRCRLIDISVTPGQAVRSGQQLAVVEAMKMEMTIVAPSAGVIEALLAECGSMLEPQEVILRLAPSSEDAGEEDAATDCDETAVRADLAEVLDLHRRLLDEARPEAVAKRRKTKLRTARENIADLCDPGTFTEYAPLAVAGRHSRYDLEHLRDISPADGFICGLAGVNGALFGPEGSRCMVASYDYTVFAGTQGYIGHKKHDRVFKLAEKARLPVVIFAEGGGGRPPDDDYIGAPNLGNPTFWNYGRLSGLVPLVGIAAGRCFAGNAALLGCCDVVIATEDASIGMGGPVMIEGAGLGVVRPEDVGPAPMHAERGVVDILVRDEAEAVAAAKKYLSYFQGTVSEWSCADQSRLRHVIPERRTRAYDVRRVIEILADEDSVLELRPRFGAGAVTALIRIEGRPMGVFGNNPMVQAGAIGAQEADKISRFARLCDAFGVPLISLCDTPGIMVGPEAETTALVRRAARLFVTGAGLSVPLFTVVLRKAYGLGAMAMAGGSFHESSFFTIAWPTAEFGGMGIEGQVKLGYRKELAAITDEAAREARYQDLVQAVYERGKATRIAPHLSIDDVVDPAETRRWIRQGLLSQPPAETLRQAERRWIDTW</sequence>
<organism evidence="16 17">
    <name type="scientific">Neoroseomonas soli</name>
    <dbReference type="NCBI Taxonomy" id="1081025"/>
    <lineage>
        <taxon>Bacteria</taxon>
        <taxon>Pseudomonadati</taxon>
        <taxon>Pseudomonadota</taxon>
        <taxon>Alphaproteobacteria</taxon>
        <taxon>Acetobacterales</taxon>
        <taxon>Acetobacteraceae</taxon>
        <taxon>Neoroseomonas</taxon>
    </lineage>
</organism>
<dbReference type="InterPro" id="IPR005479">
    <property type="entry name" value="CPAse_ATP-bd"/>
</dbReference>
<dbReference type="Pfam" id="PF01039">
    <property type="entry name" value="Carboxyl_trans"/>
    <property type="match status" value="1"/>
</dbReference>
<dbReference type="InterPro" id="IPR051602">
    <property type="entry name" value="ACC_Biotin_Carboxylase"/>
</dbReference>
<dbReference type="InterPro" id="IPR029045">
    <property type="entry name" value="ClpP/crotonase-like_dom_sf"/>
</dbReference>
<dbReference type="AlphaFoldDB" id="A0A9X9WZW8"/>
<dbReference type="GO" id="GO:0046872">
    <property type="term" value="F:metal ion binding"/>
    <property type="evidence" value="ECO:0007669"/>
    <property type="project" value="InterPro"/>
</dbReference>
<dbReference type="SUPFAM" id="SSF52440">
    <property type="entry name" value="PreATP-grasp domain"/>
    <property type="match status" value="1"/>
</dbReference>
<evidence type="ECO:0000259" key="15">
    <source>
        <dbReference type="PROSITE" id="PS50989"/>
    </source>
</evidence>
<dbReference type="InterPro" id="IPR011053">
    <property type="entry name" value="Single_hybrid_motif"/>
</dbReference>
<dbReference type="InterPro" id="IPR011764">
    <property type="entry name" value="Biotin_carboxylation_dom"/>
</dbReference>
<keyword evidence="6 9" id="KW-0067">ATP-binding</keyword>
<dbReference type="PROSITE" id="PS50979">
    <property type="entry name" value="BC"/>
    <property type="match status" value="1"/>
</dbReference>
<evidence type="ECO:0000256" key="7">
    <source>
        <dbReference type="ARBA" id="ARBA00023267"/>
    </source>
</evidence>
<feature type="domain" description="Lipoyl-binding" evidence="11">
    <location>
        <begin position="488"/>
        <end position="563"/>
    </location>
</feature>
<evidence type="ECO:0000256" key="6">
    <source>
        <dbReference type="ARBA" id="ARBA00022840"/>
    </source>
</evidence>
<keyword evidence="5 9" id="KW-0547">Nucleotide-binding</keyword>
<evidence type="ECO:0000313" key="17">
    <source>
        <dbReference type="Proteomes" id="UP001138751"/>
    </source>
</evidence>
<evidence type="ECO:0000256" key="1">
    <source>
        <dbReference type="ARBA" id="ARBA00001953"/>
    </source>
</evidence>
<dbReference type="Gene3D" id="3.30.1490.20">
    <property type="entry name" value="ATP-grasp fold, A domain"/>
    <property type="match status" value="1"/>
</dbReference>
<dbReference type="PROSITE" id="PS50989">
    <property type="entry name" value="COA_CT_CTER"/>
    <property type="match status" value="1"/>
</dbReference>
<dbReference type="PROSITE" id="PS50980">
    <property type="entry name" value="COA_CT_NTER"/>
    <property type="match status" value="1"/>
</dbReference>
<dbReference type="SUPFAM" id="SSF51246">
    <property type="entry name" value="Rudiment single hybrid motif"/>
    <property type="match status" value="1"/>
</dbReference>
<accession>A0A9X9WZW8</accession>
<dbReference type="Gene3D" id="3.30.470.20">
    <property type="entry name" value="ATP-grasp fold, B domain"/>
    <property type="match status" value="1"/>
</dbReference>
<comment type="pathway">
    <text evidence="2">Lipid metabolism; malonyl-CoA biosynthesis; malonyl-CoA from acetyl-CoA: step 1/1.</text>
</comment>
<comment type="caution">
    <text evidence="16">The sequence shown here is derived from an EMBL/GenBank/DDBJ whole genome shotgun (WGS) entry which is preliminary data.</text>
</comment>
<proteinExistence type="predicted"/>
<evidence type="ECO:0000256" key="5">
    <source>
        <dbReference type="ARBA" id="ARBA00022741"/>
    </source>
</evidence>
<dbReference type="InterPro" id="IPR005482">
    <property type="entry name" value="Biotin_COase_C"/>
</dbReference>
<keyword evidence="8" id="KW-0511">Multifunctional enzyme</keyword>
<dbReference type="InterPro" id="IPR013815">
    <property type="entry name" value="ATP_grasp_subdomain_1"/>
</dbReference>
<dbReference type="Gene3D" id="2.40.50.100">
    <property type="match status" value="1"/>
</dbReference>
<dbReference type="SMART" id="SM00878">
    <property type="entry name" value="Biotin_carb_C"/>
    <property type="match status" value="1"/>
</dbReference>
<dbReference type="InterPro" id="IPR011054">
    <property type="entry name" value="Rudment_hybrid_motif"/>
</dbReference>
<keyword evidence="4" id="KW-0436">Ligase</keyword>
<feature type="region of interest" description="Disordered" evidence="10">
    <location>
        <begin position="466"/>
        <end position="493"/>
    </location>
</feature>
<comment type="cofactor">
    <cofactor evidence="1">
        <name>biotin</name>
        <dbReference type="ChEBI" id="CHEBI:57586"/>
    </cofactor>
</comment>
<dbReference type="SUPFAM" id="SSF51230">
    <property type="entry name" value="Single hybrid motif"/>
    <property type="match status" value="1"/>
</dbReference>
<evidence type="ECO:0000313" key="16">
    <source>
        <dbReference type="EMBL" id="MBR0672697.1"/>
    </source>
</evidence>
<dbReference type="Gene3D" id="3.40.50.20">
    <property type="match status" value="1"/>
</dbReference>
<dbReference type="InterPro" id="IPR000089">
    <property type="entry name" value="Biotin_lipoyl"/>
</dbReference>
<feature type="domain" description="CoA carboxyltransferase N-terminal" evidence="14">
    <location>
        <begin position="574"/>
        <end position="850"/>
    </location>
</feature>
<dbReference type="GO" id="GO:0005524">
    <property type="term" value="F:ATP binding"/>
    <property type="evidence" value="ECO:0007669"/>
    <property type="project" value="UniProtKB-UniRule"/>
</dbReference>
<evidence type="ECO:0000256" key="9">
    <source>
        <dbReference type="PROSITE-ProRule" id="PRU00409"/>
    </source>
</evidence>
<dbReference type="InterPro" id="IPR011762">
    <property type="entry name" value="COA_CT_N"/>
</dbReference>
<evidence type="ECO:0000256" key="4">
    <source>
        <dbReference type="ARBA" id="ARBA00022598"/>
    </source>
</evidence>
<name>A0A9X9WZW8_9PROT</name>
<dbReference type="PANTHER" id="PTHR48095">
    <property type="entry name" value="PYRUVATE CARBOXYLASE SUBUNIT A"/>
    <property type="match status" value="1"/>
</dbReference>
<dbReference type="InterPro" id="IPR005481">
    <property type="entry name" value="BC-like_N"/>
</dbReference>
<evidence type="ECO:0000259" key="13">
    <source>
        <dbReference type="PROSITE" id="PS50979"/>
    </source>
</evidence>
<dbReference type="InterPro" id="IPR016185">
    <property type="entry name" value="PreATP-grasp_dom_sf"/>
</dbReference>
<feature type="domain" description="CoA carboxyltransferase C-terminal" evidence="15">
    <location>
        <begin position="843"/>
        <end position="1100"/>
    </location>
</feature>
<feature type="domain" description="Biotin carboxylation" evidence="13">
    <location>
        <begin position="10"/>
        <end position="459"/>
    </location>
</feature>
<dbReference type="GO" id="GO:0003989">
    <property type="term" value="F:acetyl-CoA carboxylase activity"/>
    <property type="evidence" value="ECO:0007669"/>
    <property type="project" value="UniProtKB-EC"/>
</dbReference>
<evidence type="ECO:0000259" key="11">
    <source>
        <dbReference type="PROSITE" id="PS50968"/>
    </source>
</evidence>
<evidence type="ECO:0000259" key="14">
    <source>
        <dbReference type="PROSITE" id="PS50980"/>
    </source>
</evidence>
<dbReference type="CDD" id="cd06850">
    <property type="entry name" value="biotinyl_domain"/>
    <property type="match status" value="1"/>
</dbReference>
<keyword evidence="7" id="KW-0092">Biotin</keyword>
<reference evidence="16" key="1">
    <citation type="submission" date="2020-01" db="EMBL/GenBank/DDBJ databases">
        <authorList>
            <person name="Rat A."/>
        </authorList>
    </citation>
    <scope>NUCLEOTIDE SEQUENCE</scope>
    <source>
        <strain evidence="16">LMG 31231</strain>
    </source>
</reference>
<dbReference type="InterPro" id="IPR001882">
    <property type="entry name" value="Biotin_BS"/>
</dbReference>
<dbReference type="Pfam" id="PF00289">
    <property type="entry name" value="Biotin_carb_N"/>
    <property type="match status" value="1"/>
</dbReference>
<dbReference type="Pfam" id="PF02786">
    <property type="entry name" value="CPSase_L_D2"/>
    <property type="match status" value="1"/>
</dbReference>
<dbReference type="InterPro" id="IPR034733">
    <property type="entry name" value="AcCoA_carboxyl_beta"/>
</dbReference>
<dbReference type="InterPro" id="IPR011761">
    <property type="entry name" value="ATP-grasp"/>
</dbReference>
<dbReference type="InterPro" id="IPR011763">
    <property type="entry name" value="COA_CT_C"/>
</dbReference>
<feature type="compositionally biased region" description="Low complexity" evidence="10">
    <location>
        <begin position="480"/>
        <end position="493"/>
    </location>
</feature>
<dbReference type="PROSITE" id="PS50968">
    <property type="entry name" value="BIOTINYL_LIPOYL"/>
    <property type="match status" value="1"/>
</dbReference>
<dbReference type="EMBL" id="JAAEDM010000047">
    <property type="protein sequence ID" value="MBR0672697.1"/>
    <property type="molecule type" value="Genomic_DNA"/>
</dbReference>
<dbReference type="SUPFAM" id="SSF56059">
    <property type="entry name" value="Glutathione synthetase ATP-binding domain-like"/>
    <property type="match status" value="1"/>
</dbReference>
<evidence type="ECO:0000256" key="2">
    <source>
        <dbReference type="ARBA" id="ARBA00004956"/>
    </source>
</evidence>
<dbReference type="Pfam" id="PF00364">
    <property type="entry name" value="Biotin_lipoyl"/>
    <property type="match status" value="1"/>
</dbReference>
<dbReference type="PROSITE" id="PS50975">
    <property type="entry name" value="ATP_GRASP"/>
    <property type="match status" value="1"/>
</dbReference>
<dbReference type="PROSITE" id="PS00867">
    <property type="entry name" value="CPSASE_2"/>
    <property type="match status" value="1"/>
</dbReference>
<feature type="domain" description="ATP-grasp" evidence="12">
    <location>
        <begin position="128"/>
        <end position="325"/>
    </location>
</feature>
<dbReference type="EC" id="6.4.1.2" evidence="3"/>
<keyword evidence="17" id="KW-1185">Reference proteome</keyword>
<dbReference type="SUPFAM" id="SSF52096">
    <property type="entry name" value="ClpP/crotonase"/>
    <property type="match status" value="2"/>
</dbReference>
<dbReference type="Pfam" id="PF02785">
    <property type="entry name" value="Biotin_carb_C"/>
    <property type="match status" value="1"/>
</dbReference>
<dbReference type="Gene3D" id="3.90.226.10">
    <property type="entry name" value="2-enoyl-CoA Hydratase, Chain A, domain 1"/>
    <property type="match status" value="2"/>
</dbReference>
<protein>
    <recommendedName>
        <fullName evidence="3">acetyl-CoA carboxylase</fullName>
        <ecNumber evidence="3">6.4.1.2</ecNumber>
    </recommendedName>
</protein>
<dbReference type="PANTHER" id="PTHR48095:SF5">
    <property type="entry name" value="BLL7292 PROTEIN"/>
    <property type="match status" value="1"/>
</dbReference>
<reference evidence="16" key="2">
    <citation type="journal article" date="2021" name="Syst. Appl. Microbiol.">
        <title>Roseomonas hellenica sp. nov., isolated from roots of wild-growing Alkanna tinctoria.</title>
        <authorList>
            <person name="Rat A."/>
            <person name="Naranjo H.D."/>
            <person name="Lebbe L."/>
            <person name="Cnockaert M."/>
            <person name="Krigas N."/>
            <person name="Grigoriadou K."/>
            <person name="Maloupa E."/>
            <person name="Willems A."/>
        </authorList>
    </citation>
    <scope>NUCLEOTIDE SEQUENCE</scope>
    <source>
        <strain evidence="16">LMG 31231</strain>
    </source>
</reference>
<gene>
    <name evidence="16" type="ORF">GXW76_16075</name>
</gene>
<evidence type="ECO:0000259" key="12">
    <source>
        <dbReference type="PROSITE" id="PS50975"/>
    </source>
</evidence>
<dbReference type="PROSITE" id="PS00188">
    <property type="entry name" value="BIOTIN"/>
    <property type="match status" value="1"/>
</dbReference>
<dbReference type="Proteomes" id="UP001138751">
    <property type="component" value="Unassembled WGS sequence"/>
</dbReference>
<evidence type="ECO:0000256" key="3">
    <source>
        <dbReference type="ARBA" id="ARBA00013058"/>
    </source>
</evidence>
<evidence type="ECO:0000256" key="8">
    <source>
        <dbReference type="ARBA" id="ARBA00023268"/>
    </source>
</evidence>
<evidence type="ECO:0000256" key="10">
    <source>
        <dbReference type="SAM" id="MobiDB-lite"/>
    </source>
</evidence>